<dbReference type="SUPFAM" id="SSF56784">
    <property type="entry name" value="HAD-like"/>
    <property type="match status" value="1"/>
</dbReference>
<accession>A0ABW8K1U3</accession>
<evidence type="ECO:0000313" key="1">
    <source>
        <dbReference type="EMBL" id="MFK2916781.1"/>
    </source>
</evidence>
<name>A0ABW8K1U3_9GAMM</name>
<dbReference type="EMBL" id="JADIKD010000008">
    <property type="protein sequence ID" value="MFK2916781.1"/>
    <property type="molecule type" value="Genomic_DNA"/>
</dbReference>
<dbReference type="InterPro" id="IPR023214">
    <property type="entry name" value="HAD_sf"/>
</dbReference>
<comment type="caution">
    <text evidence="1">The sequence shown here is derived from an EMBL/GenBank/DDBJ whole genome shotgun (WGS) entry which is preliminary data.</text>
</comment>
<gene>
    <name evidence="1" type="ORF">ISS97_05855</name>
</gene>
<sequence length="226" mass="25508">MEPETVEAAVCAPRTVLFDFDGVLFRGDAFSVFMRERFRGSLLRRLLLLPMLPWMLLTWPISWRIPVRTAVHVGLLGLSERRYSQAATDFATSLVRRPGQFFRDGLSTLRRHQAEGDRVIVVTGCEQTVVKTILGQLGLDRLEVLASEFKPGMLGMRVKFHNVGRRKLVKLKAAGVTEWQLAYSDSLQDIPMLKPAAEAVLVNGTPKVCKRLEKALGRSVTRVDWF</sequence>
<keyword evidence="2" id="KW-1185">Reference proteome</keyword>
<organism evidence="1 2">
    <name type="scientific">Dyella koreensis</name>
    <dbReference type="NCBI Taxonomy" id="311235"/>
    <lineage>
        <taxon>Bacteria</taxon>
        <taxon>Pseudomonadati</taxon>
        <taxon>Pseudomonadota</taxon>
        <taxon>Gammaproteobacteria</taxon>
        <taxon>Lysobacterales</taxon>
        <taxon>Rhodanobacteraceae</taxon>
        <taxon>Dyella</taxon>
    </lineage>
</organism>
<proteinExistence type="predicted"/>
<dbReference type="Gene3D" id="3.40.50.1000">
    <property type="entry name" value="HAD superfamily/HAD-like"/>
    <property type="match status" value="1"/>
</dbReference>
<dbReference type="Pfam" id="PF12710">
    <property type="entry name" value="HAD"/>
    <property type="match status" value="1"/>
</dbReference>
<evidence type="ECO:0000313" key="2">
    <source>
        <dbReference type="Proteomes" id="UP001620408"/>
    </source>
</evidence>
<protein>
    <submittedName>
        <fullName evidence="1">Haloacid dehalogenase-like hydrolase</fullName>
    </submittedName>
</protein>
<dbReference type="Proteomes" id="UP001620408">
    <property type="component" value="Unassembled WGS sequence"/>
</dbReference>
<reference evidence="1 2" key="1">
    <citation type="submission" date="2020-10" db="EMBL/GenBank/DDBJ databases">
        <title>Phylogeny of dyella-like bacteria.</title>
        <authorList>
            <person name="Fu J."/>
        </authorList>
    </citation>
    <scope>NUCLEOTIDE SEQUENCE [LARGE SCALE GENOMIC DNA]</scope>
    <source>
        <strain evidence="1 2">BB4</strain>
    </source>
</reference>
<dbReference type="InterPro" id="IPR036412">
    <property type="entry name" value="HAD-like_sf"/>
</dbReference>